<keyword evidence="1" id="KW-0472">Membrane</keyword>
<protein>
    <recommendedName>
        <fullName evidence="3">Transmembrane protein</fullName>
    </recommendedName>
</protein>
<evidence type="ECO:0000256" key="1">
    <source>
        <dbReference type="SAM" id="Phobius"/>
    </source>
</evidence>
<feature type="transmembrane region" description="Helical" evidence="1">
    <location>
        <begin position="140"/>
        <end position="159"/>
    </location>
</feature>
<sequence length="239" mass="26169">MIATRSGFLRGAVAAALCVAYPLLAYLGARAPQPNIPAAIVAFAPLLALLGWLVWQSAHRFAVLLLAVPSAWLLWNQRTVMLQHYDWAYLLQHAGTLGLLAFMFGRTLRPGSTPLVSRFAQIAHGSISARVARYTRGVTWTWTLFFAAMTLSSLVLFVATPLPTWALFANLLSPLLVLALFVAEYLVRLRALPAHERTGPIEAIRAYARYSVETATRRDAARAQAAAADPFATPSAERR</sequence>
<evidence type="ECO:0008006" key="3">
    <source>
        <dbReference type="Google" id="ProtNLM"/>
    </source>
</evidence>
<gene>
    <name evidence="2" type="ORF">CARN2_1814</name>
</gene>
<name>E6PKV0_9ZZZZ</name>
<feature type="transmembrane region" description="Helical" evidence="1">
    <location>
        <begin position="165"/>
        <end position="187"/>
    </location>
</feature>
<dbReference type="AlphaFoldDB" id="E6PKV0"/>
<reference evidence="2" key="1">
    <citation type="submission" date="2009-10" db="EMBL/GenBank/DDBJ databases">
        <title>Diversity of trophic interactions inside an arsenic-rich microbial ecosystem.</title>
        <authorList>
            <person name="Bertin P.N."/>
            <person name="Heinrich-Salmeron A."/>
            <person name="Pelletier E."/>
            <person name="Goulhen-Chollet F."/>
            <person name="Arsene-Ploetze F."/>
            <person name="Gallien S."/>
            <person name="Calteau A."/>
            <person name="Vallenet D."/>
            <person name="Casiot C."/>
            <person name="Chane-Woon-Ming B."/>
            <person name="Giloteaux L."/>
            <person name="Barakat M."/>
            <person name="Bonnefoy V."/>
            <person name="Bruneel O."/>
            <person name="Chandler M."/>
            <person name="Cleiss J."/>
            <person name="Duran R."/>
            <person name="Elbaz-Poulichet F."/>
            <person name="Fonknechten N."/>
            <person name="Lauga B."/>
            <person name="Mornico D."/>
            <person name="Ortet P."/>
            <person name="Schaeffer C."/>
            <person name="Siguier P."/>
            <person name="Alexander Thil Smith A."/>
            <person name="Van Dorsselaer A."/>
            <person name="Weissenbach J."/>
            <person name="Medigue C."/>
            <person name="Le Paslier D."/>
        </authorList>
    </citation>
    <scope>NUCLEOTIDE SEQUENCE</scope>
</reference>
<feature type="transmembrane region" description="Helical" evidence="1">
    <location>
        <begin position="7"/>
        <end position="29"/>
    </location>
</feature>
<comment type="caution">
    <text evidence="2">The sequence shown here is derived from an EMBL/GenBank/DDBJ whole genome shotgun (WGS) entry which is preliminary data.</text>
</comment>
<keyword evidence="1" id="KW-0812">Transmembrane</keyword>
<evidence type="ECO:0000313" key="2">
    <source>
        <dbReference type="EMBL" id="CBH95551.1"/>
    </source>
</evidence>
<keyword evidence="1" id="KW-1133">Transmembrane helix</keyword>
<proteinExistence type="predicted"/>
<accession>E6PKV0</accession>
<feature type="transmembrane region" description="Helical" evidence="1">
    <location>
        <begin position="35"/>
        <end position="53"/>
    </location>
</feature>
<organism evidence="2">
    <name type="scientific">mine drainage metagenome</name>
    <dbReference type="NCBI Taxonomy" id="410659"/>
    <lineage>
        <taxon>unclassified sequences</taxon>
        <taxon>metagenomes</taxon>
        <taxon>ecological metagenomes</taxon>
    </lineage>
</organism>
<dbReference type="EMBL" id="CABM01000008">
    <property type="protein sequence ID" value="CBH95551.1"/>
    <property type="molecule type" value="Genomic_DNA"/>
</dbReference>